<evidence type="ECO:0000256" key="6">
    <source>
        <dbReference type="ARBA" id="ARBA00008786"/>
    </source>
</evidence>
<dbReference type="SMART" id="SM00156">
    <property type="entry name" value="PP2Ac"/>
    <property type="match status" value="1"/>
</dbReference>
<comment type="catalytic activity">
    <reaction evidence="21">
        <text>O-phospho-L-threonyl-[protein] + H2O = L-threonyl-[protein] + phosphate</text>
        <dbReference type="Rhea" id="RHEA:47004"/>
        <dbReference type="Rhea" id="RHEA-COMP:11060"/>
        <dbReference type="Rhea" id="RHEA-COMP:11605"/>
        <dbReference type="ChEBI" id="CHEBI:15377"/>
        <dbReference type="ChEBI" id="CHEBI:30013"/>
        <dbReference type="ChEBI" id="CHEBI:43474"/>
        <dbReference type="ChEBI" id="CHEBI:61977"/>
        <dbReference type="EC" id="3.1.3.16"/>
    </reaction>
</comment>
<dbReference type="SUPFAM" id="SSF48452">
    <property type="entry name" value="TPR-like"/>
    <property type="match status" value="1"/>
</dbReference>
<dbReference type="SUPFAM" id="SSF53613">
    <property type="entry name" value="Ribokinase-like"/>
    <property type="match status" value="1"/>
</dbReference>
<organism evidence="24 25">
    <name type="scientific">Rhodotorula paludigena</name>
    <dbReference type="NCBI Taxonomy" id="86838"/>
    <lineage>
        <taxon>Eukaryota</taxon>
        <taxon>Fungi</taxon>
        <taxon>Dikarya</taxon>
        <taxon>Basidiomycota</taxon>
        <taxon>Pucciniomycotina</taxon>
        <taxon>Microbotryomycetes</taxon>
        <taxon>Sporidiobolales</taxon>
        <taxon>Sporidiobolaceae</taxon>
        <taxon>Rhodotorula</taxon>
    </lineage>
</organism>
<keyword evidence="12 21" id="KW-0378">Hydrolase</keyword>
<keyword evidence="17" id="KW-0464">Manganese</keyword>
<dbReference type="NCBIfam" id="TIGR00693">
    <property type="entry name" value="thiE"/>
    <property type="match status" value="1"/>
</dbReference>
<dbReference type="CDD" id="cd01170">
    <property type="entry name" value="THZ_kinase"/>
    <property type="match status" value="1"/>
</dbReference>
<comment type="catalytic activity">
    <reaction evidence="19">
        <text>2-(2-carboxy-4-methylthiazol-5-yl)ethyl phosphate + 4-amino-2-methyl-5-(diphosphooxymethyl)pyrimidine + 2 H(+) = thiamine phosphate + CO2 + diphosphate</text>
        <dbReference type="Rhea" id="RHEA:47848"/>
        <dbReference type="ChEBI" id="CHEBI:15378"/>
        <dbReference type="ChEBI" id="CHEBI:16526"/>
        <dbReference type="ChEBI" id="CHEBI:33019"/>
        <dbReference type="ChEBI" id="CHEBI:37575"/>
        <dbReference type="ChEBI" id="CHEBI:57841"/>
        <dbReference type="ChEBI" id="CHEBI:62890"/>
        <dbReference type="EC" id="2.5.1.3"/>
    </reaction>
</comment>
<keyword evidence="9" id="KW-0677">Repeat</keyword>
<comment type="catalytic activity">
    <reaction evidence="18">
        <text>4-methyl-5-(2-phosphooxyethyl)-thiazole + 4-amino-2-methyl-5-(diphosphooxymethyl)pyrimidine + H(+) = thiamine phosphate + diphosphate</text>
        <dbReference type="Rhea" id="RHEA:22328"/>
        <dbReference type="ChEBI" id="CHEBI:15378"/>
        <dbReference type="ChEBI" id="CHEBI:33019"/>
        <dbReference type="ChEBI" id="CHEBI:37575"/>
        <dbReference type="ChEBI" id="CHEBI:57841"/>
        <dbReference type="ChEBI" id="CHEBI:58296"/>
        <dbReference type="EC" id="2.5.1.3"/>
    </reaction>
</comment>
<comment type="caution">
    <text evidence="24">The sequence shown here is derived from an EMBL/GenBank/DDBJ whole genome shotgun (WGS) entry which is preliminary data.</text>
</comment>
<evidence type="ECO:0000256" key="8">
    <source>
        <dbReference type="ARBA" id="ARBA00022723"/>
    </source>
</evidence>
<dbReference type="GO" id="GO:0009228">
    <property type="term" value="P:thiamine biosynthetic process"/>
    <property type="evidence" value="ECO:0007669"/>
    <property type="project" value="UniProtKB-KW"/>
</dbReference>
<evidence type="ECO:0000256" key="19">
    <source>
        <dbReference type="ARBA" id="ARBA00047851"/>
    </source>
</evidence>
<evidence type="ECO:0000256" key="3">
    <source>
        <dbReference type="ARBA" id="ARBA00001946"/>
    </source>
</evidence>
<dbReference type="InterPro" id="IPR029052">
    <property type="entry name" value="Metallo-depent_PP-like"/>
</dbReference>
<name>A0AAV5GIH6_9BASI</name>
<gene>
    <name evidence="24" type="ORF">Rhopal_002998-T1</name>
</gene>
<evidence type="ECO:0000256" key="15">
    <source>
        <dbReference type="ARBA" id="ARBA00022842"/>
    </source>
</evidence>
<dbReference type="InterPro" id="IPR041753">
    <property type="entry name" value="PP5_C"/>
</dbReference>
<feature type="domain" description="Serine/threonine specific protein phosphatases" evidence="23">
    <location>
        <begin position="856"/>
        <end position="861"/>
    </location>
</feature>
<dbReference type="CDD" id="cd00564">
    <property type="entry name" value="TMP_TenI"/>
    <property type="match status" value="1"/>
</dbReference>
<feature type="region of interest" description="Disordered" evidence="22">
    <location>
        <begin position="711"/>
        <end position="736"/>
    </location>
</feature>
<reference evidence="24 25" key="1">
    <citation type="submission" date="2021-12" db="EMBL/GenBank/DDBJ databases">
        <title>High titer production of polyol ester of fatty acids by Rhodotorula paludigena BS15 towards product separation-free biomass refinery.</title>
        <authorList>
            <person name="Mano J."/>
            <person name="Ono H."/>
            <person name="Tanaka T."/>
            <person name="Naito K."/>
            <person name="Sushida H."/>
            <person name="Ike M."/>
            <person name="Tokuyasu K."/>
            <person name="Kitaoka M."/>
        </authorList>
    </citation>
    <scope>NUCLEOTIDE SEQUENCE [LARGE SCALE GENOMIC DNA]</scope>
    <source>
        <strain evidence="24 25">BS15</strain>
    </source>
</reference>
<keyword evidence="11" id="KW-0418">Kinase</keyword>
<dbReference type="InterPro" id="IPR034291">
    <property type="entry name" value="TMP_synthase"/>
</dbReference>
<dbReference type="SMART" id="SM00028">
    <property type="entry name" value="TPR"/>
    <property type="match status" value="3"/>
</dbReference>
<dbReference type="GO" id="GO:0004722">
    <property type="term" value="F:protein serine/threonine phosphatase activity"/>
    <property type="evidence" value="ECO:0007669"/>
    <property type="project" value="UniProtKB-EC"/>
</dbReference>
<feature type="region of interest" description="Disordered" evidence="22">
    <location>
        <begin position="506"/>
        <end position="569"/>
    </location>
</feature>
<dbReference type="Pfam" id="PF00149">
    <property type="entry name" value="Metallophos"/>
    <property type="match status" value="1"/>
</dbReference>
<evidence type="ECO:0000313" key="25">
    <source>
        <dbReference type="Proteomes" id="UP001342314"/>
    </source>
</evidence>
<dbReference type="InterPro" id="IPR004843">
    <property type="entry name" value="Calcineurin-like_PHP"/>
</dbReference>
<comment type="pathway">
    <text evidence="4">Cofactor biosynthesis; thiamine diphosphate biosynthesis; 4-methyl-5-(2-phosphoethyl)-thiazole from 5-(2-hydroxyethyl)-4-methylthiazole: step 1/1.</text>
</comment>
<dbReference type="InterPro" id="IPR036206">
    <property type="entry name" value="ThiamineP_synth_sf"/>
</dbReference>
<dbReference type="InterPro" id="IPR013785">
    <property type="entry name" value="Aldolase_TIM"/>
</dbReference>
<dbReference type="InterPro" id="IPR022998">
    <property type="entry name" value="ThiamineP_synth_TenI"/>
</dbReference>
<evidence type="ECO:0000256" key="22">
    <source>
        <dbReference type="SAM" id="MobiDB-lite"/>
    </source>
</evidence>
<evidence type="ECO:0000256" key="7">
    <source>
        <dbReference type="ARBA" id="ARBA00022679"/>
    </source>
</evidence>
<evidence type="ECO:0000256" key="12">
    <source>
        <dbReference type="ARBA" id="ARBA00022801"/>
    </source>
</evidence>
<dbReference type="InterPro" id="IPR011990">
    <property type="entry name" value="TPR-like_helical_dom_sf"/>
</dbReference>
<dbReference type="Pfam" id="PF02581">
    <property type="entry name" value="TMP-TENI"/>
    <property type="match status" value="1"/>
</dbReference>
<dbReference type="Pfam" id="PF02110">
    <property type="entry name" value="HK"/>
    <property type="match status" value="1"/>
</dbReference>
<keyword evidence="10" id="KW-0547">Nucleotide-binding</keyword>
<evidence type="ECO:0000256" key="9">
    <source>
        <dbReference type="ARBA" id="ARBA00022737"/>
    </source>
</evidence>
<dbReference type="PANTHER" id="PTHR45668">
    <property type="entry name" value="SERINE/THREONINE-PROTEIN PHOSPHATASE 5-RELATED"/>
    <property type="match status" value="1"/>
</dbReference>
<evidence type="ECO:0000256" key="11">
    <source>
        <dbReference type="ARBA" id="ARBA00022777"/>
    </source>
</evidence>
<dbReference type="InterPro" id="IPR013235">
    <property type="entry name" value="PPP_dom"/>
</dbReference>
<keyword evidence="15" id="KW-0460">Magnesium</keyword>
<dbReference type="InterPro" id="IPR000417">
    <property type="entry name" value="Hyethyz_kinase"/>
</dbReference>
<dbReference type="GO" id="GO:0000287">
    <property type="term" value="F:magnesium ion binding"/>
    <property type="evidence" value="ECO:0007669"/>
    <property type="project" value="InterPro"/>
</dbReference>
<evidence type="ECO:0000256" key="16">
    <source>
        <dbReference type="ARBA" id="ARBA00022977"/>
    </source>
</evidence>
<evidence type="ECO:0000256" key="10">
    <source>
        <dbReference type="ARBA" id="ARBA00022741"/>
    </source>
</evidence>
<keyword evidence="7" id="KW-0808">Transferase</keyword>
<keyword evidence="25" id="KW-1185">Reference proteome</keyword>
<comment type="similarity">
    <text evidence="6">Belongs to the PPP phosphatase family. PP-5 (PP-T) subfamily.</text>
</comment>
<dbReference type="InterPro" id="IPR006186">
    <property type="entry name" value="Ser/Thr-sp_prot-phosphatase"/>
</dbReference>
<evidence type="ECO:0000256" key="20">
    <source>
        <dbReference type="ARBA" id="ARBA00047883"/>
    </source>
</evidence>
<sequence length="1078" mass="115565">MPKPAVDYSLYYVTGRELLPSPPPPSYTGPADAYYLHHLEEALRGGVTVVQIREKDVDGGEFYEVARRSKEVCDRYGVPLFINDRLDIACLLKAHLHVGQSDLPARLARQLLGPDALLGVSVNTAEEMQIVLDEGVADYVGIGPCFGTQTKKNLNPIMGPRGVRAILEVLGESDVKAVVIGGITPSSIPNVLAQTPAPLPSGGYRALDGLAVVSTIAAAQDPAAASRELRRLFDTRVIYASRHTGVDVGLTELQAVKDAADMLGLLREGGSKPLVHHITNQVVMNDCANLTLAFGASPIMSASPDEAPHLSQLISCLLLNLGTITDAQISAQKIAGEAANRNDKPVVFDPVGVGATEYRKKSASGLLNACHVSIIKGNAGEIGALAGLSEVQSRGVDSVGKGFKDPATVVKTLAAREKLVVAMSGETDYVSDGRITFAIENGSHWQESITGSGCMASSLVAINVAAEVAAARSDVQGPNTFRAALIDECFRLKPEDIVQRAPTSIMSFSSDDSSPTSSLPSSPSTSATSAPALPGASEYRAPLSGEAPEPSIDGTSVGGGEGGIRAASADDVGEAEKKLALSLKSQANAHFTQSRYREALDLYTASLNKDPFSAVVWSNRAAVRLKLEEHGLAIADATRAIELDARAVKAYYRRAIANLAILKPKAAIVDLKKVISLEPNNAAAKTQLDATQKLVRRLAFEAAIAGKEEEPMSATIQKQLDDGTAPIPSDYDGPRLDKDERPTAQFVDDMISHFKDGKLLPKRIAWQILLGAYEILKEEESMVDVSIPEGQTVDVIGDVHGQFYDFMHLLSLTGKPSATHSLVFNGDLVDRGSWSVEILLTVFAFKWLYPGNVFINRGNHETSDMNRVYGYEGEATKKYGAQMFKLSEEVFTALPLSALITASQPPRVDASPNPPNPTLYKGAKRFFVVHGGLFSNDDVTLDDVRGIPRMTLKQPGQEGLMCEMLWTDPQTEDGRGPSKRGVGLGFGPDITRRWTEKNEVTAVIRAHEVRQGGYSVEHGGLLITVFSAPNYVDQVGNLAAFARIDDSGEIKFTTFEAQPHPSHIRPMMYAGSMGMGMM</sequence>
<dbReference type="PANTHER" id="PTHR45668:SF5">
    <property type="entry name" value="SERINE_THREONINE-PROTEIN PHOSPHATASE 5"/>
    <property type="match status" value="1"/>
</dbReference>
<dbReference type="Gene3D" id="3.40.1190.20">
    <property type="match status" value="1"/>
</dbReference>
<dbReference type="CDD" id="cd07417">
    <property type="entry name" value="MPP_PP5_C"/>
    <property type="match status" value="1"/>
</dbReference>
<evidence type="ECO:0000313" key="24">
    <source>
        <dbReference type="EMBL" id="GJN90003.1"/>
    </source>
</evidence>
<comment type="catalytic activity">
    <reaction evidence="20">
        <text>2-[(2R,5Z)-2-carboxy-4-methylthiazol-5(2H)-ylidene]ethyl phosphate + 4-amino-2-methyl-5-(diphosphooxymethyl)pyrimidine + 2 H(+) = thiamine phosphate + CO2 + diphosphate</text>
        <dbReference type="Rhea" id="RHEA:47844"/>
        <dbReference type="ChEBI" id="CHEBI:15378"/>
        <dbReference type="ChEBI" id="CHEBI:16526"/>
        <dbReference type="ChEBI" id="CHEBI:33019"/>
        <dbReference type="ChEBI" id="CHEBI:37575"/>
        <dbReference type="ChEBI" id="CHEBI:57841"/>
        <dbReference type="ChEBI" id="CHEBI:62899"/>
        <dbReference type="EC" id="2.5.1.3"/>
    </reaction>
</comment>
<dbReference type="Pfam" id="PF08321">
    <property type="entry name" value="PPP5"/>
    <property type="match status" value="1"/>
</dbReference>
<comment type="pathway">
    <text evidence="5">Cofactor biosynthesis; thiamine diphosphate biosynthesis; thiamine phosphate from 4-amino-2-methyl-5-diphosphomethylpyrimidine and 4-methyl-5-(2-phosphoethyl)-thiazole: step 1/1.</text>
</comment>
<dbReference type="Proteomes" id="UP001342314">
    <property type="component" value="Unassembled WGS sequence"/>
</dbReference>
<evidence type="ECO:0000256" key="17">
    <source>
        <dbReference type="ARBA" id="ARBA00023211"/>
    </source>
</evidence>
<evidence type="ECO:0000256" key="18">
    <source>
        <dbReference type="ARBA" id="ARBA00047334"/>
    </source>
</evidence>
<keyword evidence="16" id="KW-0784">Thiamine biosynthesis</keyword>
<dbReference type="Gene3D" id="3.20.20.70">
    <property type="entry name" value="Aldolase class I"/>
    <property type="match status" value="1"/>
</dbReference>
<dbReference type="Gene3D" id="1.25.40.10">
    <property type="entry name" value="Tetratricopeptide repeat domain"/>
    <property type="match status" value="1"/>
</dbReference>
<evidence type="ECO:0000256" key="21">
    <source>
        <dbReference type="RuleBase" id="RU004273"/>
    </source>
</evidence>
<accession>A0AAV5GIH6</accession>
<dbReference type="GO" id="GO:0004789">
    <property type="term" value="F:thiamine-phosphate diphosphorylase activity"/>
    <property type="evidence" value="ECO:0007669"/>
    <property type="project" value="UniProtKB-EC"/>
</dbReference>
<dbReference type="EMBL" id="BQKY01000006">
    <property type="protein sequence ID" value="GJN90003.1"/>
    <property type="molecule type" value="Genomic_DNA"/>
</dbReference>
<keyword evidence="13" id="KW-0802">TPR repeat</keyword>
<dbReference type="PROSITE" id="PS00125">
    <property type="entry name" value="SER_THR_PHOSPHATASE"/>
    <property type="match status" value="1"/>
</dbReference>
<dbReference type="PRINTS" id="PR00114">
    <property type="entry name" value="STPHPHTASE"/>
</dbReference>
<comment type="cofactor">
    <cofactor evidence="2">
        <name>Mn(2+)</name>
        <dbReference type="ChEBI" id="CHEBI:29035"/>
    </cofactor>
</comment>
<dbReference type="HAMAP" id="MF_00228">
    <property type="entry name" value="Thz_kinase"/>
    <property type="match status" value="1"/>
</dbReference>
<evidence type="ECO:0000256" key="4">
    <source>
        <dbReference type="ARBA" id="ARBA00004868"/>
    </source>
</evidence>
<keyword evidence="14" id="KW-0067">ATP-binding</keyword>
<keyword evidence="8" id="KW-0479">Metal-binding</keyword>
<protein>
    <recommendedName>
        <fullName evidence="21">Serine/threonine-protein phosphatase</fullName>
        <ecNumber evidence="21">3.1.3.16</ecNumber>
    </recommendedName>
</protein>
<dbReference type="GO" id="GO:0004417">
    <property type="term" value="F:hydroxyethylthiazole kinase activity"/>
    <property type="evidence" value="ECO:0007669"/>
    <property type="project" value="UniProtKB-EC"/>
</dbReference>
<dbReference type="NCBIfam" id="NF006830">
    <property type="entry name" value="PRK09355.1"/>
    <property type="match status" value="1"/>
</dbReference>
<dbReference type="AlphaFoldDB" id="A0AAV5GIH6"/>
<dbReference type="GO" id="GO:0005524">
    <property type="term" value="F:ATP binding"/>
    <property type="evidence" value="ECO:0007669"/>
    <property type="project" value="UniProtKB-KW"/>
</dbReference>
<evidence type="ECO:0000256" key="2">
    <source>
        <dbReference type="ARBA" id="ARBA00001936"/>
    </source>
</evidence>
<evidence type="ECO:0000256" key="5">
    <source>
        <dbReference type="ARBA" id="ARBA00005165"/>
    </source>
</evidence>
<dbReference type="InterPro" id="IPR019734">
    <property type="entry name" value="TPR_rpt"/>
</dbReference>
<feature type="compositionally biased region" description="Low complexity" evidence="22">
    <location>
        <begin position="506"/>
        <end position="537"/>
    </location>
</feature>
<proteinExistence type="inferred from homology"/>
<comment type="cofactor">
    <cofactor evidence="3">
        <name>Mg(2+)</name>
        <dbReference type="ChEBI" id="CHEBI:18420"/>
    </cofactor>
</comment>
<dbReference type="HAMAP" id="MF_00097">
    <property type="entry name" value="TMP_synthase"/>
    <property type="match status" value="1"/>
</dbReference>
<dbReference type="InterPro" id="IPR029056">
    <property type="entry name" value="Ribokinase-like"/>
</dbReference>
<dbReference type="SUPFAM" id="SSF56300">
    <property type="entry name" value="Metallo-dependent phosphatases"/>
    <property type="match status" value="1"/>
</dbReference>
<dbReference type="SUPFAM" id="SSF51391">
    <property type="entry name" value="Thiamin phosphate synthase"/>
    <property type="match status" value="1"/>
</dbReference>
<dbReference type="EC" id="3.1.3.16" evidence="21"/>
<evidence type="ECO:0000256" key="14">
    <source>
        <dbReference type="ARBA" id="ARBA00022840"/>
    </source>
</evidence>
<evidence type="ECO:0000256" key="1">
    <source>
        <dbReference type="ARBA" id="ARBA00001771"/>
    </source>
</evidence>
<dbReference type="InterPro" id="IPR051134">
    <property type="entry name" value="PPP_phosphatase"/>
</dbReference>
<evidence type="ECO:0000256" key="13">
    <source>
        <dbReference type="ARBA" id="ARBA00022803"/>
    </source>
</evidence>
<comment type="catalytic activity">
    <reaction evidence="1">
        <text>5-(2-hydroxyethyl)-4-methylthiazole + ATP = 4-methyl-5-(2-phosphooxyethyl)-thiazole + ADP + H(+)</text>
        <dbReference type="Rhea" id="RHEA:24212"/>
        <dbReference type="ChEBI" id="CHEBI:15378"/>
        <dbReference type="ChEBI" id="CHEBI:17957"/>
        <dbReference type="ChEBI" id="CHEBI:30616"/>
        <dbReference type="ChEBI" id="CHEBI:58296"/>
        <dbReference type="ChEBI" id="CHEBI:456216"/>
        <dbReference type="EC" id="2.7.1.50"/>
    </reaction>
</comment>
<dbReference type="Gene3D" id="3.60.21.10">
    <property type="match status" value="1"/>
</dbReference>
<evidence type="ECO:0000259" key="23">
    <source>
        <dbReference type="PROSITE" id="PS00125"/>
    </source>
</evidence>